<sequence>MGLSCGARALKFCLFLFNLAFVFVYSWCWLILDRYAVDNLALAISHVKGIQQHQDDGLNELASKPTAVRQIGYLLLFGGIAVIFVASLGCCELQKNGVLYFVVMQVV</sequence>
<evidence type="ECO:0000313" key="3">
    <source>
        <dbReference type="Proteomes" id="UP000580250"/>
    </source>
</evidence>
<evidence type="ECO:0000256" key="1">
    <source>
        <dbReference type="SAM" id="Phobius"/>
    </source>
</evidence>
<reference evidence="2 3" key="1">
    <citation type="submission" date="2020-08" db="EMBL/GenBank/DDBJ databases">
        <authorList>
            <person name="Koutsovoulos G."/>
            <person name="Danchin GJ E."/>
        </authorList>
    </citation>
    <scope>NUCLEOTIDE SEQUENCE [LARGE SCALE GENOMIC DNA]</scope>
</reference>
<keyword evidence="1" id="KW-0812">Transmembrane</keyword>
<organism evidence="2 3">
    <name type="scientific">Meloidogyne enterolobii</name>
    <name type="common">Root-knot nematode worm</name>
    <name type="synonym">Meloidogyne mayaguensis</name>
    <dbReference type="NCBI Taxonomy" id="390850"/>
    <lineage>
        <taxon>Eukaryota</taxon>
        <taxon>Metazoa</taxon>
        <taxon>Ecdysozoa</taxon>
        <taxon>Nematoda</taxon>
        <taxon>Chromadorea</taxon>
        <taxon>Rhabditida</taxon>
        <taxon>Tylenchina</taxon>
        <taxon>Tylenchomorpha</taxon>
        <taxon>Tylenchoidea</taxon>
        <taxon>Meloidogynidae</taxon>
        <taxon>Meloidogyninae</taxon>
        <taxon>Meloidogyne</taxon>
    </lineage>
</organism>
<dbReference type="EMBL" id="CAJEWN010001302">
    <property type="protein sequence ID" value="CAD2196330.1"/>
    <property type="molecule type" value="Genomic_DNA"/>
</dbReference>
<feature type="transmembrane region" description="Helical" evidence="1">
    <location>
        <begin position="71"/>
        <end position="91"/>
    </location>
</feature>
<protein>
    <submittedName>
        <fullName evidence="2">Uncharacterized protein</fullName>
    </submittedName>
</protein>
<gene>
    <name evidence="2" type="ORF">MENT_LOCUS49487</name>
</gene>
<evidence type="ECO:0000313" key="2">
    <source>
        <dbReference type="EMBL" id="CAD2196330.1"/>
    </source>
</evidence>
<dbReference type="Proteomes" id="UP000580250">
    <property type="component" value="Unassembled WGS sequence"/>
</dbReference>
<dbReference type="OrthoDB" id="6134317at2759"/>
<comment type="caution">
    <text evidence="2">The sequence shown here is derived from an EMBL/GenBank/DDBJ whole genome shotgun (WGS) entry which is preliminary data.</text>
</comment>
<name>A0A6V7XAH0_MELEN</name>
<keyword evidence="1" id="KW-0472">Membrane</keyword>
<proteinExistence type="predicted"/>
<keyword evidence="1" id="KW-1133">Transmembrane helix</keyword>
<dbReference type="AlphaFoldDB" id="A0A6V7XAH0"/>
<feature type="transmembrane region" description="Helical" evidence="1">
    <location>
        <begin position="12"/>
        <end position="32"/>
    </location>
</feature>
<accession>A0A6V7XAH0</accession>